<accession>A0A931IWP9</accession>
<protein>
    <recommendedName>
        <fullName evidence="4">Phosphate ABC transporter substrate-binding protein</fullName>
    </recommendedName>
</protein>
<feature type="chain" id="PRO_5036804945" description="Phosphate ABC transporter substrate-binding protein" evidence="1">
    <location>
        <begin position="20"/>
        <end position="137"/>
    </location>
</feature>
<dbReference type="AlphaFoldDB" id="A0A931IWP9"/>
<proteinExistence type="predicted"/>
<evidence type="ECO:0008006" key="4">
    <source>
        <dbReference type="Google" id="ProtNLM"/>
    </source>
</evidence>
<keyword evidence="1" id="KW-0732">Signal</keyword>
<dbReference type="Proteomes" id="UP000620139">
    <property type="component" value="Unassembled WGS sequence"/>
</dbReference>
<reference evidence="2" key="1">
    <citation type="submission" date="2020-12" db="EMBL/GenBank/DDBJ databases">
        <title>The genome sequence of Inhella sp. 4Y17.</title>
        <authorList>
            <person name="Liu Y."/>
        </authorList>
    </citation>
    <scope>NUCLEOTIDE SEQUENCE</scope>
    <source>
        <strain evidence="2">4Y10</strain>
    </source>
</reference>
<gene>
    <name evidence="2" type="ORF">I7X43_01140</name>
</gene>
<feature type="signal peptide" evidence="1">
    <location>
        <begin position="1"/>
        <end position="19"/>
    </location>
</feature>
<evidence type="ECO:0000256" key="1">
    <source>
        <dbReference type="SAM" id="SignalP"/>
    </source>
</evidence>
<dbReference type="SUPFAM" id="SSF53850">
    <property type="entry name" value="Periplasmic binding protein-like II"/>
    <property type="match status" value="1"/>
</dbReference>
<evidence type="ECO:0000313" key="2">
    <source>
        <dbReference type="EMBL" id="MBH9551438.1"/>
    </source>
</evidence>
<dbReference type="EMBL" id="JAEDAL010000001">
    <property type="protein sequence ID" value="MBH9551438.1"/>
    <property type="molecule type" value="Genomic_DNA"/>
</dbReference>
<evidence type="ECO:0000313" key="3">
    <source>
        <dbReference type="Proteomes" id="UP000620139"/>
    </source>
</evidence>
<organism evidence="2 3">
    <name type="scientific">Inhella gelatinilytica</name>
    <dbReference type="NCBI Taxonomy" id="2795030"/>
    <lineage>
        <taxon>Bacteria</taxon>
        <taxon>Pseudomonadati</taxon>
        <taxon>Pseudomonadota</taxon>
        <taxon>Betaproteobacteria</taxon>
        <taxon>Burkholderiales</taxon>
        <taxon>Sphaerotilaceae</taxon>
        <taxon>Inhella</taxon>
    </lineage>
</organism>
<name>A0A931IWP9_9BURK</name>
<dbReference type="Gene3D" id="3.40.190.10">
    <property type="entry name" value="Periplasmic binding protein-like II"/>
    <property type="match status" value="1"/>
</dbReference>
<comment type="caution">
    <text evidence="2">The sequence shown here is derived from an EMBL/GenBank/DDBJ whole genome shotgun (WGS) entry which is preliminary data.</text>
</comment>
<sequence>MKPQILCGLLLALPLWAQAQVVVIVNPKAAADGLNAEQVAAFYLGKASSLPGGLSQALDLPESSAARELFYSKAASKTPSQVKAIWARLAFSGKATPPKELASAAEIKKFVAAHTDAIGYIEKSAVDGTVKVVMTVE</sequence>
<keyword evidence="3" id="KW-1185">Reference proteome</keyword>
<dbReference type="RefSeq" id="WP_198099052.1">
    <property type="nucleotide sequence ID" value="NZ_JAEDAL010000001.1"/>
</dbReference>